<name>A0A8H3YU49_VENIN</name>
<feature type="region of interest" description="Disordered" evidence="1">
    <location>
        <begin position="71"/>
        <end position="123"/>
    </location>
</feature>
<proteinExistence type="predicted"/>
<gene>
    <name evidence="2" type="ORF">EG328_006986</name>
</gene>
<dbReference type="PANTHER" id="PTHR28064">
    <property type="entry name" value="INNER KINETOCHORE SUBUNIT NKP2"/>
    <property type="match status" value="1"/>
</dbReference>
<evidence type="ECO:0000313" key="2">
    <source>
        <dbReference type="EMBL" id="KAE9969266.1"/>
    </source>
</evidence>
<dbReference type="Proteomes" id="UP000447873">
    <property type="component" value="Unassembled WGS sequence"/>
</dbReference>
<sequence length="202" mass="22190">MPPTESTLLTHFLLPPAPLPTSLPPEKFTTLFPTPLHTSPSLKTLYQDLHSQQTTAITLVRKNIAAETERGAIQRRELRRERRRRRDGSSSITTGIISSTTTTTTTTPNESGREGERQPHTPQTLPAALTTAHKALSSEIAALEAETRQVLREMRTAVGELSDLRYGRFAKTPGSDRELREEVVGVIGKVREGAEGVGTRGM</sequence>
<dbReference type="Pfam" id="PF09447">
    <property type="entry name" value="Cnl2_NKP2"/>
    <property type="match status" value="1"/>
</dbReference>
<reference evidence="2 3" key="1">
    <citation type="submission" date="2018-12" db="EMBL/GenBank/DDBJ databases">
        <title>Venturia inaequalis Genome Resource.</title>
        <authorList>
            <person name="Lichtner F.J."/>
        </authorList>
    </citation>
    <scope>NUCLEOTIDE SEQUENCE [LARGE SCALE GENOMIC DNA]</scope>
    <source>
        <strain evidence="2 3">120213</strain>
    </source>
</reference>
<dbReference type="PANTHER" id="PTHR28064:SF1">
    <property type="entry name" value="INNER KINETOCHORE SUBUNIT NKP2"/>
    <property type="match status" value="1"/>
</dbReference>
<dbReference type="AlphaFoldDB" id="A0A8H3YU49"/>
<organism evidence="2 3">
    <name type="scientific">Venturia inaequalis</name>
    <name type="common">Apple scab fungus</name>
    <dbReference type="NCBI Taxonomy" id="5025"/>
    <lineage>
        <taxon>Eukaryota</taxon>
        <taxon>Fungi</taxon>
        <taxon>Dikarya</taxon>
        <taxon>Ascomycota</taxon>
        <taxon>Pezizomycotina</taxon>
        <taxon>Dothideomycetes</taxon>
        <taxon>Pleosporomycetidae</taxon>
        <taxon>Venturiales</taxon>
        <taxon>Venturiaceae</taxon>
        <taxon>Venturia</taxon>
    </lineage>
</organism>
<comment type="caution">
    <text evidence="2">The sequence shown here is derived from an EMBL/GenBank/DDBJ whole genome shotgun (WGS) entry which is preliminary data.</text>
</comment>
<dbReference type="GO" id="GO:0031511">
    <property type="term" value="C:Mis6-Sim4 complex"/>
    <property type="evidence" value="ECO:0007669"/>
    <property type="project" value="TreeGrafter"/>
</dbReference>
<feature type="compositionally biased region" description="Basic and acidic residues" evidence="1">
    <location>
        <begin position="71"/>
        <end position="80"/>
    </location>
</feature>
<dbReference type="EMBL" id="WNWS01000373">
    <property type="protein sequence ID" value="KAE9969266.1"/>
    <property type="molecule type" value="Genomic_DNA"/>
</dbReference>
<protein>
    <submittedName>
        <fullName evidence="2">Uncharacterized protein</fullName>
    </submittedName>
</protein>
<dbReference type="GO" id="GO:0007059">
    <property type="term" value="P:chromosome segregation"/>
    <property type="evidence" value="ECO:0007669"/>
    <property type="project" value="TreeGrafter"/>
</dbReference>
<feature type="compositionally biased region" description="Low complexity" evidence="1">
    <location>
        <begin position="89"/>
        <end position="107"/>
    </location>
</feature>
<accession>A0A8H3YU49</accession>
<evidence type="ECO:0000313" key="3">
    <source>
        <dbReference type="Proteomes" id="UP000447873"/>
    </source>
</evidence>
<evidence type="ECO:0000256" key="1">
    <source>
        <dbReference type="SAM" id="MobiDB-lite"/>
    </source>
</evidence>
<dbReference type="InterPro" id="IPR018565">
    <property type="entry name" value="Nkp2/Cnl2"/>
</dbReference>